<accession>A0A177B6C8</accession>
<organism evidence="1 2">
    <name type="scientific">Intoshia linei</name>
    <dbReference type="NCBI Taxonomy" id="1819745"/>
    <lineage>
        <taxon>Eukaryota</taxon>
        <taxon>Metazoa</taxon>
        <taxon>Spiralia</taxon>
        <taxon>Lophotrochozoa</taxon>
        <taxon>Mesozoa</taxon>
        <taxon>Orthonectida</taxon>
        <taxon>Rhopaluridae</taxon>
        <taxon>Intoshia</taxon>
    </lineage>
</organism>
<evidence type="ECO:0000313" key="2">
    <source>
        <dbReference type="Proteomes" id="UP000078046"/>
    </source>
</evidence>
<dbReference type="AlphaFoldDB" id="A0A177B6C8"/>
<dbReference type="EMBL" id="LWCA01000227">
    <property type="protein sequence ID" value="OAF69805.1"/>
    <property type="molecule type" value="Genomic_DNA"/>
</dbReference>
<sequence length="65" mass="7322">SPLIQTYTQFSILANTSKWPAFSDWRQCFRYLYKTGNLTAGFVMNARFNANDGSLGLPSIIVDTI</sequence>
<name>A0A177B6C8_9BILA</name>
<proteinExistence type="predicted"/>
<comment type="caution">
    <text evidence="1">The sequence shown here is derived from an EMBL/GenBank/DDBJ whole genome shotgun (WGS) entry which is preliminary data.</text>
</comment>
<keyword evidence="2" id="KW-1185">Reference proteome</keyword>
<feature type="non-terminal residue" evidence="1">
    <location>
        <position position="1"/>
    </location>
</feature>
<gene>
    <name evidence="1" type="ORF">A3Q56_02431</name>
</gene>
<dbReference type="Proteomes" id="UP000078046">
    <property type="component" value="Unassembled WGS sequence"/>
</dbReference>
<protein>
    <submittedName>
        <fullName evidence="1">Uncharacterized protein</fullName>
    </submittedName>
</protein>
<reference evidence="1 2" key="1">
    <citation type="submission" date="2016-04" db="EMBL/GenBank/DDBJ databases">
        <title>The genome of Intoshia linei affirms orthonectids as highly simplified spiralians.</title>
        <authorList>
            <person name="Mikhailov K.V."/>
            <person name="Slusarev G.S."/>
            <person name="Nikitin M.A."/>
            <person name="Logacheva M.D."/>
            <person name="Penin A."/>
            <person name="Aleoshin V."/>
            <person name="Panchin Y.V."/>
        </authorList>
    </citation>
    <scope>NUCLEOTIDE SEQUENCE [LARGE SCALE GENOMIC DNA]</scope>
    <source>
        <strain evidence="1">Intl2013</strain>
        <tissue evidence="1">Whole animal</tissue>
    </source>
</reference>
<evidence type="ECO:0000313" key="1">
    <source>
        <dbReference type="EMBL" id="OAF69805.1"/>
    </source>
</evidence>